<gene>
    <name evidence="4" type="primary">Gkn1</name>
    <name evidence="4" type="ORF">TURVEL_R14040</name>
</gene>
<evidence type="ECO:0000256" key="1">
    <source>
        <dbReference type="ARBA" id="ARBA00023157"/>
    </source>
</evidence>
<feature type="non-terminal residue" evidence="4">
    <location>
        <position position="1"/>
    </location>
</feature>
<organism evidence="4 5">
    <name type="scientific">Turnix velox</name>
    <name type="common">Little buttonquail</name>
    <dbReference type="NCBI Taxonomy" id="2529409"/>
    <lineage>
        <taxon>Eukaryota</taxon>
        <taxon>Metazoa</taxon>
        <taxon>Chordata</taxon>
        <taxon>Craniata</taxon>
        <taxon>Vertebrata</taxon>
        <taxon>Euteleostomi</taxon>
        <taxon>Archelosauria</taxon>
        <taxon>Archosauria</taxon>
        <taxon>Dinosauria</taxon>
        <taxon>Saurischia</taxon>
        <taxon>Theropoda</taxon>
        <taxon>Coelurosauria</taxon>
        <taxon>Aves</taxon>
        <taxon>Neognathae</taxon>
        <taxon>Neoaves</taxon>
        <taxon>Charadriiformes</taxon>
        <taxon>Turnicidae</taxon>
        <taxon>Turnix</taxon>
    </lineage>
</organism>
<comment type="caution">
    <text evidence="4">The sequence shown here is derived from an EMBL/GenBank/DDBJ whole genome shotgun (WGS) entry which is preliminary data.</text>
</comment>
<name>A0A7L3LP84_9CHAR</name>
<sequence>NQNSKNKLQRHHSEHSHRSFPGSGVSTHSEVGSEDWKTVWDVETGYVATKVLSKHTCIIANIGKSFLADKPFPASPEGHQGPHQLPAPENRFIISRNRLQSLSPYGKRIEALCRGIPSYFAYPTAG</sequence>
<evidence type="ECO:0000313" key="5">
    <source>
        <dbReference type="Proteomes" id="UP000582182"/>
    </source>
</evidence>
<dbReference type="OrthoDB" id="8674753at2759"/>
<keyword evidence="5" id="KW-1185">Reference proteome</keyword>
<keyword evidence="1" id="KW-1015">Disulfide bond</keyword>
<dbReference type="Pfam" id="PF04089">
    <property type="entry name" value="BRICHOS"/>
    <property type="match status" value="1"/>
</dbReference>
<feature type="region of interest" description="Disordered" evidence="2">
    <location>
        <begin position="1"/>
        <end position="33"/>
    </location>
</feature>
<dbReference type="EMBL" id="VZTY01023992">
    <property type="protein sequence ID" value="NXU55592.1"/>
    <property type="molecule type" value="Genomic_DNA"/>
</dbReference>
<accession>A0A7L3LP84</accession>
<dbReference type="Proteomes" id="UP000582182">
    <property type="component" value="Unassembled WGS sequence"/>
</dbReference>
<evidence type="ECO:0000313" key="4">
    <source>
        <dbReference type="EMBL" id="NXU55592.1"/>
    </source>
</evidence>
<evidence type="ECO:0000259" key="3">
    <source>
        <dbReference type="PROSITE" id="PS50869"/>
    </source>
</evidence>
<protein>
    <submittedName>
        <fullName evidence="4">GKN1 protein</fullName>
    </submittedName>
</protein>
<dbReference type="AlphaFoldDB" id="A0A7L3LP84"/>
<dbReference type="SMART" id="SM01039">
    <property type="entry name" value="BRICHOS"/>
    <property type="match status" value="1"/>
</dbReference>
<dbReference type="InterPro" id="IPR051772">
    <property type="entry name" value="Gastrokine"/>
</dbReference>
<dbReference type="InterPro" id="IPR007084">
    <property type="entry name" value="BRICHOS_dom"/>
</dbReference>
<reference evidence="4 5" key="1">
    <citation type="submission" date="2019-09" db="EMBL/GenBank/DDBJ databases">
        <title>Bird 10,000 Genomes (B10K) Project - Family phase.</title>
        <authorList>
            <person name="Zhang G."/>
        </authorList>
    </citation>
    <scope>NUCLEOTIDE SEQUENCE [LARGE SCALE GENOMIC DNA]</scope>
    <source>
        <strain evidence="4">B10K-DU-029-46</strain>
    </source>
</reference>
<proteinExistence type="predicted"/>
<dbReference type="Gene3D" id="3.30.390.150">
    <property type="match status" value="1"/>
</dbReference>
<feature type="non-terminal residue" evidence="4">
    <location>
        <position position="126"/>
    </location>
</feature>
<evidence type="ECO:0000256" key="2">
    <source>
        <dbReference type="SAM" id="MobiDB-lite"/>
    </source>
</evidence>
<dbReference type="PANTHER" id="PTHR16483">
    <property type="entry name" value="GASTROKINE 1"/>
    <property type="match status" value="1"/>
</dbReference>
<dbReference type="PROSITE" id="PS50869">
    <property type="entry name" value="BRICHOS"/>
    <property type="match status" value="1"/>
</dbReference>
<feature type="domain" description="BRICHOS" evidence="3">
    <location>
        <begin position="30"/>
        <end position="121"/>
    </location>
</feature>